<evidence type="ECO:0000313" key="3">
    <source>
        <dbReference type="RefSeq" id="XP_010436448.1"/>
    </source>
</evidence>
<proteinExistence type="predicted"/>
<protein>
    <submittedName>
        <fullName evidence="3">F-box protein At4g22170</fullName>
    </submittedName>
</protein>
<dbReference type="SMART" id="SM00256">
    <property type="entry name" value="FBOX"/>
    <property type="match status" value="1"/>
</dbReference>
<dbReference type="CDD" id="cd09917">
    <property type="entry name" value="F-box_SF"/>
    <property type="match status" value="1"/>
</dbReference>
<feature type="domain" description="F-box" evidence="1">
    <location>
        <begin position="9"/>
        <end position="60"/>
    </location>
</feature>
<evidence type="ECO:0000259" key="1">
    <source>
        <dbReference type="PROSITE" id="PS50181"/>
    </source>
</evidence>
<dbReference type="PANTHER" id="PTHR44259:SF26">
    <property type="entry name" value="F-BOX FAMILY PROTEIN-LIKE PROTEIN"/>
    <property type="match status" value="1"/>
</dbReference>
<dbReference type="InterPro" id="IPR036047">
    <property type="entry name" value="F-box-like_dom_sf"/>
</dbReference>
<gene>
    <name evidence="3" type="primary">LOC104720196</name>
</gene>
<reference evidence="2" key="1">
    <citation type="journal article" date="2014" name="Nat. Commun.">
        <title>The emerging biofuel crop Camelina sativa retains a highly undifferentiated hexaploid genome structure.</title>
        <authorList>
            <person name="Kagale S."/>
            <person name="Koh C."/>
            <person name="Nixon J."/>
            <person name="Bollina V."/>
            <person name="Clarke W.E."/>
            <person name="Tuteja R."/>
            <person name="Spillane C."/>
            <person name="Robinson S.J."/>
            <person name="Links M.G."/>
            <person name="Clarke C."/>
            <person name="Higgins E.E."/>
            <person name="Huebert T."/>
            <person name="Sharpe A.G."/>
            <person name="Parkin I.A."/>
        </authorList>
    </citation>
    <scope>NUCLEOTIDE SEQUENCE [LARGE SCALE GENOMIC DNA]</scope>
    <source>
        <strain evidence="2">cv. DH55</strain>
    </source>
</reference>
<dbReference type="Proteomes" id="UP000694864">
    <property type="component" value="Chromosome 10"/>
</dbReference>
<dbReference type="PANTHER" id="PTHR44259">
    <property type="entry name" value="OS07G0183000 PROTEIN-RELATED"/>
    <property type="match status" value="1"/>
</dbReference>
<name>A0ABM0U656_CAMSA</name>
<dbReference type="InterPro" id="IPR005174">
    <property type="entry name" value="KIB1-4_b-propeller"/>
</dbReference>
<organism evidence="2 3">
    <name type="scientific">Camelina sativa</name>
    <name type="common">False flax</name>
    <name type="synonym">Myagrum sativum</name>
    <dbReference type="NCBI Taxonomy" id="90675"/>
    <lineage>
        <taxon>Eukaryota</taxon>
        <taxon>Viridiplantae</taxon>
        <taxon>Streptophyta</taxon>
        <taxon>Embryophyta</taxon>
        <taxon>Tracheophyta</taxon>
        <taxon>Spermatophyta</taxon>
        <taxon>Magnoliopsida</taxon>
        <taxon>eudicotyledons</taxon>
        <taxon>Gunneridae</taxon>
        <taxon>Pentapetalae</taxon>
        <taxon>rosids</taxon>
        <taxon>malvids</taxon>
        <taxon>Brassicales</taxon>
        <taxon>Brassicaceae</taxon>
        <taxon>Camelineae</taxon>
        <taxon>Camelina</taxon>
    </lineage>
</organism>
<dbReference type="RefSeq" id="XP_010436448.1">
    <property type="nucleotide sequence ID" value="XM_010438146.2"/>
</dbReference>
<dbReference type="Pfam" id="PF03478">
    <property type="entry name" value="Beta-prop_KIB1-4"/>
    <property type="match status" value="1"/>
</dbReference>
<dbReference type="GeneID" id="104720196"/>
<dbReference type="Gene3D" id="1.20.1280.50">
    <property type="match status" value="1"/>
</dbReference>
<dbReference type="InterPro" id="IPR050942">
    <property type="entry name" value="F-box_BR-signaling"/>
</dbReference>
<dbReference type="InterPro" id="IPR001810">
    <property type="entry name" value="F-box_dom"/>
</dbReference>
<dbReference type="Pfam" id="PF00646">
    <property type="entry name" value="F-box"/>
    <property type="match status" value="1"/>
</dbReference>
<keyword evidence="2" id="KW-1185">Reference proteome</keyword>
<evidence type="ECO:0000313" key="2">
    <source>
        <dbReference type="Proteomes" id="UP000694864"/>
    </source>
</evidence>
<reference evidence="3" key="2">
    <citation type="submission" date="2025-08" db="UniProtKB">
        <authorList>
            <consortium name="RefSeq"/>
        </authorList>
    </citation>
    <scope>IDENTIFICATION</scope>
    <source>
        <tissue evidence="3">Leaf</tissue>
    </source>
</reference>
<dbReference type="PROSITE" id="PS50181">
    <property type="entry name" value="FBOX"/>
    <property type="match status" value="1"/>
</dbReference>
<accession>A0ABM0U656</accession>
<sequence>MNRTGPKCNHSWLDLPQDLLISVLECLGFSDFQRAKSVCRSWYFASRQVVAKNHIHWLIIFPKDEKRNSCTLFNPEEKDKLNKTQSLDVEFSMSCCKETHGSWLLMSDRWCNLYILNLFTHERINLPHVDLLDEFELGLRKGKPYRRYKARKMRSAVFWIDEKTKDYVVVWGLLGWCVIYSKKGDTSWNQIPQTSDCFKMVYKDHKLYFLSKTESFKIFDFSGGIPQETFQCIFKLEKINHLAEWTNNDTKLVVTVTGKVLKVEKIWRHSTRTTSFRVFEIYSSDLMKKTERRINSLGEESMLLDKGITVLANDTYGFIRNSIYFSGSDGGQTMDMFIFNLETQKTEKLHTYYPSSFP</sequence>
<dbReference type="SUPFAM" id="SSF81383">
    <property type="entry name" value="F-box domain"/>
    <property type="match status" value="1"/>
</dbReference>